<accession>A0A7G9SQ09</accession>
<dbReference type="PIRSF" id="PIRSF000887">
    <property type="entry name" value="Pesterase_MJ0037"/>
    <property type="match status" value="1"/>
</dbReference>
<dbReference type="GO" id="GO:0004519">
    <property type="term" value="F:endonuclease activity"/>
    <property type="evidence" value="ECO:0007669"/>
    <property type="project" value="UniProtKB-KW"/>
</dbReference>
<dbReference type="GO" id="GO:0016874">
    <property type="term" value="F:ligase activity"/>
    <property type="evidence" value="ECO:0007669"/>
    <property type="project" value="UniProtKB-KW"/>
</dbReference>
<dbReference type="InterPro" id="IPR026336">
    <property type="entry name" value="PdeM-like"/>
</dbReference>
<keyword evidence="1" id="KW-0255">Endonuclease</keyword>
<dbReference type="EMBL" id="CP060719">
    <property type="protein sequence ID" value="QNN69934.1"/>
    <property type="molecule type" value="Genomic_DNA"/>
</dbReference>
<keyword evidence="1" id="KW-0378">Hydrolase</keyword>
<dbReference type="RefSeq" id="WP_187552451.1">
    <property type="nucleotide sequence ID" value="NZ_BMZL01000001.1"/>
</dbReference>
<dbReference type="InterPro" id="IPR029052">
    <property type="entry name" value="Metallo-depent_PP-like"/>
</dbReference>
<sequence length="213" mass="23082">MLETLDIELAGEPVRLLADRAMYWPARRRLFIADLHLGKADTFRAAGIALPRGGTALDLSRISASVDATGATSVWVLGDMLHGRADLSSWRAAWEDFRKLHPRLSIAVVDGNHDRALQQARLDIERLGDAVHDGPFVLRHDPALDPRGHVLCGHLHPVLKLPGQPRTQAFWLQPGCTILPAFSAFTGGYLLRLGEGDSAVLCNGSALLAVGAH</sequence>
<dbReference type="PANTHER" id="PTHR39323:SF1">
    <property type="entry name" value="BLR1149 PROTEIN"/>
    <property type="match status" value="1"/>
</dbReference>
<dbReference type="PANTHER" id="PTHR39323">
    <property type="entry name" value="BLR1149 PROTEIN"/>
    <property type="match status" value="1"/>
</dbReference>
<dbReference type="SUPFAM" id="SSF56300">
    <property type="entry name" value="Metallo-dependent phosphatases"/>
    <property type="match status" value="1"/>
</dbReference>
<evidence type="ECO:0000313" key="1">
    <source>
        <dbReference type="EMBL" id="QNN69934.1"/>
    </source>
</evidence>
<name>A0A7G9SQ09_9GAMM</name>
<dbReference type="KEGG" id="tcn:H9L16_15045"/>
<gene>
    <name evidence="1" type="primary">pdeM</name>
    <name evidence="1" type="ORF">H9L16_15045</name>
</gene>
<organism evidence="1 2">
    <name type="scientific">Thermomonas carbonis</name>
    <dbReference type="NCBI Taxonomy" id="1463158"/>
    <lineage>
        <taxon>Bacteria</taxon>
        <taxon>Pseudomonadati</taxon>
        <taxon>Pseudomonadota</taxon>
        <taxon>Gammaproteobacteria</taxon>
        <taxon>Lysobacterales</taxon>
        <taxon>Lysobacteraceae</taxon>
        <taxon>Thermomonas</taxon>
    </lineage>
</organism>
<keyword evidence="1" id="KW-0540">Nuclease</keyword>
<dbReference type="InterPro" id="IPR024173">
    <property type="entry name" value="Pesterase_MJ0037-like"/>
</dbReference>
<protein>
    <submittedName>
        <fullName evidence="1">Ligase-associated DNA damage response endonuclease PdeM</fullName>
        <ecNumber evidence="1">3.1.-.-</ecNumber>
    </submittedName>
</protein>
<proteinExistence type="predicted"/>
<dbReference type="EC" id="3.1.-.-" evidence="1"/>
<keyword evidence="2" id="KW-1185">Reference proteome</keyword>
<reference evidence="1 2" key="1">
    <citation type="submission" date="2020-08" db="EMBL/GenBank/DDBJ databases">
        <title>Genome sequence of Thermomonas carbonis KCTC 42013T.</title>
        <authorList>
            <person name="Hyun D.-W."/>
            <person name="Bae J.-W."/>
        </authorList>
    </citation>
    <scope>NUCLEOTIDE SEQUENCE [LARGE SCALE GENOMIC DNA]</scope>
    <source>
        <strain evidence="1 2">KCTC 42013</strain>
    </source>
</reference>
<dbReference type="NCBIfam" id="TIGR04123">
    <property type="entry name" value="P_estr_lig_assc"/>
    <property type="match status" value="1"/>
</dbReference>
<dbReference type="Gene3D" id="3.60.21.10">
    <property type="match status" value="1"/>
</dbReference>
<evidence type="ECO:0000313" key="2">
    <source>
        <dbReference type="Proteomes" id="UP000515804"/>
    </source>
</evidence>
<dbReference type="AlphaFoldDB" id="A0A7G9SQ09"/>
<keyword evidence="1" id="KW-0436">Ligase</keyword>
<dbReference type="Proteomes" id="UP000515804">
    <property type="component" value="Chromosome"/>
</dbReference>
<dbReference type="GO" id="GO:0016787">
    <property type="term" value="F:hydrolase activity"/>
    <property type="evidence" value="ECO:0007669"/>
    <property type="project" value="UniProtKB-KW"/>
</dbReference>